<reference evidence="1" key="2">
    <citation type="submission" date="2020-10" db="EMBL/GenBank/DDBJ databases">
        <authorList>
            <person name="Cooper E.A."/>
            <person name="Brenton Z.W."/>
            <person name="Flinn B.S."/>
            <person name="Jenkins J."/>
            <person name="Shu S."/>
            <person name="Flowers D."/>
            <person name="Luo F."/>
            <person name="Wang Y."/>
            <person name="Xia P."/>
            <person name="Barry K."/>
            <person name="Daum C."/>
            <person name="Lipzen A."/>
            <person name="Yoshinaga Y."/>
            <person name="Schmutz J."/>
            <person name="Saski C."/>
            <person name="Vermerris W."/>
            <person name="Kresovich S."/>
        </authorList>
    </citation>
    <scope>NUCLEOTIDE SEQUENCE</scope>
</reference>
<dbReference type="AlphaFoldDB" id="A0A921UMP9"/>
<name>A0A921UMP9_SORBI</name>
<evidence type="ECO:0000313" key="2">
    <source>
        <dbReference type="Proteomes" id="UP000807115"/>
    </source>
</evidence>
<sequence>MKSARFRWVNLARTCTLSIDLANHICYFYFGYHNSVSDMFHSSSHI</sequence>
<dbReference type="EMBL" id="CM027682">
    <property type="protein sequence ID" value="KAG0537897.1"/>
    <property type="molecule type" value="Genomic_DNA"/>
</dbReference>
<protein>
    <submittedName>
        <fullName evidence="1">Uncharacterized protein</fullName>
    </submittedName>
</protein>
<dbReference type="Proteomes" id="UP000807115">
    <property type="component" value="Chromosome 3"/>
</dbReference>
<organism evidence="1 2">
    <name type="scientific">Sorghum bicolor</name>
    <name type="common">Sorghum</name>
    <name type="synonym">Sorghum vulgare</name>
    <dbReference type="NCBI Taxonomy" id="4558"/>
    <lineage>
        <taxon>Eukaryota</taxon>
        <taxon>Viridiplantae</taxon>
        <taxon>Streptophyta</taxon>
        <taxon>Embryophyta</taxon>
        <taxon>Tracheophyta</taxon>
        <taxon>Spermatophyta</taxon>
        <taxon>Magnoliopsida</taxon>
        <taxon>Liliopsida</taxon>
        <taxon>Poales</taxon>
        <taxon>Poaceae</taxon>
        <taxon>PACMAD clade</taxon>
        <taxon>Panicoideae</taxon>
        <taxon>Andropogonodae</taxon>
        <taxon>Andropogoneae</taxon>
        <taxon>Sorghinae</taxon>
        <taxon>Sorghum</taxon>
    </lineage>
</organism>
<reference evidence="1" key="1">
    <citation type="journal article" date="2019" name="BMC Genomics">
        <title>A new reference genome for Sorghum bicolor reveals high levels of sequence similarity between sweet and grain genotypes: implications for the genetics of sugar metabolism.</title>
        <authorList>
            <person name="Cooper E.A."/>
            <person name="Brenton Z.W."/>
            <person name="Flinn B.S."/>
            <person name="Jenkins J."/>
            <person name="Shu S."/>
            <person name="Flowers D."/>
            <person name="Luo F."/>
            <person name="Wang Y."/>
            <person name="Xia P."/>
            <person name="Barry K."/>
            <person name="Daum C."/>
            <person name="Lipzen A."/>
            <person name="Yoshinaga Y."/>
            <person name="Schmutz J."/>
            <person name="Saski C."/>
            <person name="Vermerris W."/>
            <person name="Kresovich S."/>
        </authorList>
    </citation>
    <scope>NUCLEOTIDE SEQUENCE</scope>
</reference>
<evidence type="ECO:0000313" key="1">
    <source>
        <dbReference type="EMBL" id="KAG0537897.1"/>
    </source>
</evidence>
<proteinExistence type="predicted"/>
<comment type="caution">
    <text evidence="1">The sequence shown here is derived from an EMBL/GenBank/DDBJ whole genome shotgun (WGS) entry which is preliminary data.</text>
</comment>
<accession>A0A921UMP9</accession>
<gene>
    <name evidence="1" type="ORF">BDA96_03G188100</name>
</gene>